<dbReference type="InterPro" id="IPR036034">
    <property type="entry name" value="PDZ_sf"/>
</dbReference>
<accession>J4UL96</accession>
<evidence type="ECO:0000256" key="1">
    <source>
        <dbReference type="ARBA" id="ARBA00005256"/>
    </source>
</evidence>
<dbReference type="PANTHER" id="PTHR12651:SF1">
    <property type="entry name" value="26S PROTEASOME NON-ATPASE REGULATORY SUBUNIT 9"/>
    <property type="match status" value="1"/>
</dbReference>
<name>J4UL96_TRIAS</name>
<evidence type="ECO:0000313" key="5">
    <source>
        <dbReference type="EMBL" id="EJT52730.1"/>
    </source>
</evidence>
<dbReference type="PANTHER" id="PTHR12651">
    <property type="entry name" value="26S PROTEASOME NON-ATPASE REGULATORY SUBUNIT 9"/>
    <property type="match status" value="1"/>
</dbReference>
<feature type="region of interest" description="Disordered" evidence="3">
    <location>
        <begin position="83"/>
        <end position="132"/>
    </location>
</feature>
<dbReference type="Gene3D" id="2.30.42.10">
    <property type="match status" value="1"/>
</dbReference>
<feature type="compositionally biased region" description="Low complexity" evidence="3">
    <location>
        <begin position="99"/>
        <end position="124"/>
    </location>
</feature>
<evidence type="ECO:0000259" key="4">
    <source>
        <dbReference type="Pfam" id="PF17820"/>
    </source>
</evidence>
<proteinExistence type="inferred from homology"/>
<organism evidence="5 6">
    <name type="scientific">Trichosporon asahii var. asahii (strain ATCC 90039 / CBS 2479 / JCM 2466 / KCTC 7840 / NBRC 103889/ NCYC 2677 / UAMH 7654)</name>
    <name type="common">Yeast</name>
    <dbReference type="NCBI Taxonomy" id="1186058"/>
    <lineage>
        <taxon>Eukaryota</taxon>
        <taxon>Fungi</taxon>
        <taxon>Dikarya</taxon>
        <taxon>Basidiomycota</taxon>
        <taxon>Agaricomycotina</taxon>
        <taxon>Tremellomycetes</taxon>
        <taxon>Trichosporonales</taxon>
        <taxon>Trichosporonaceae</taxon>
        <taxon>Trichosporon</taxon>
    </lineage>
</organism>
<dbReference type="InterPro" id="IPR035269">
    <property type="entry name" value="PSMD9"/>
</dbReference>
<dbReference type="SUPFAM" id="SSF50156">
    <property type="entry name" value="PDZ domain-like"/>
    <property type="match status" value="1"/>
</dbReference>
<evidence type="ECO:0000313" key="6">
    <source>
        <dbReference type="Proteomes" id="UP000002748"/>
    </source>
</evidence>
<dbReference type="RefSeq" id="XP_014184070.1">
    <property type="nucleotide sequence ID" value="XM_014328595.1"/>
</dbReference>
<dbReference type="HOGENOM" id="CLU_861036_0_0_1"/>
<comment type="caution">
    <text evidence="5">The sequence shown here is derived from an EMBL/GenBank/DDBJ whole genome shotgun (WGS) entry which is preliminary data.</text>
</comment>
<protein>
    <submittedName>
        <fullName evidence="5">Ubiquitin-dependent protein catabolism-related protein</fullName>
    </submittedName>
</protein>
<gene>
    <name evidence="5" type="ORF">A1Q1_02065</name>
</gene>
<dbReference type="KEGG" id="tasa:A1Q1_02065"/>
<evidence type="ECO:0000256" key="2">
    <source>
        <dbReference type="SAM" id="Coils"/>
    </source>
</evidence>
<dbReference type="AlphaFoldDB" id="J4UL96"/>
<comment type="similarity">
    <text evidence="1">Belongs to the proteasome subunit p27 family.</text>
</comment>
<dbReference type="GO" id="GO:0005634">
    <property type="term" value="C:nucleus"/>
    <property type="evidence" value="ECO:0007669"/>
    <property type="project" value="TreeGrafter"/>
</dbReference>
<dbReference type="GO" id="GO:0070682">
    <property type="term" value="P:proteasome regulatory particle assembly"/>
    <property type="evidence" value="ECO:0007669"/>
    <property type="project" value="InterPro"/>
</dbReference>
<dbReference type="GO" id="GO:0005737">
    <property type="term" value="C:cytoplasm"/>
    <property type="evidence" value="ECO:0007669"/>
    <property type="project" value="TreeGrafter"/>
</dbReference>
<feature type="coiled-coil region" evidence="2">
    <location>
        <begin position="28"/>
        <end position="74"/>
    </location>
</feature>
<feature type="domain" description="PDZ" evidence="4">
    <location>
        <begin position="139"/>
        <end position="179"/>
    </location>
</feature>
<evidence type="ECO:0000256" key="3">
    <source>
        <dbReference type="SAM" id="MobiDB-lite"/>
    </source>
</evidence>
<dbReference type="EMBL" id="ALBS01000018">
    <property type="protein sequence ID" value="EJT52730.1"/>
    <property type="molecule type" value="Genomic_DNA"/>
</dbReference>
<dbReference type="Proteomes" id="UP000002748">
    <property type="component" value="Unassembled WGS sequence"/>
</dbReference>
<reference evidence="5 6" key="1">
    <citation type="journal article" date="2012" name="Eukaryot. Cell">
        <title>Draft genome sequence of CBS 2479, the standard type strain of Trichosporon asahii.</title>
        <authorList>
            <person name="Yang R.Y."/>
            <person name="Li H.T."/>
            <person name="Zhu H."/>
            <person name="Zhou G.P."/>
            <person name="Wang M."/>
            <person name="Wang L."/>
        </authorList>
    </citation>
    <scope>NUCLEOTIDE SEQUENCE [LARGE SCALE GENOMIC DNA]</scope>
    <source>
        <strain evidence="6">ATCC 90039 / CBS 2479 / JCM 2466 / KCTC 7840 / NCYC 2677 / UAMH 7654</strain>
    </source>
</reference>
<dbReference type="Pfam" id="PF17820">
    <property type="entry name" value="PDZ_6"/>
    <property type="match status" value="1"/>
</dbReference>
<sequence length="323" mass="34117">MSIPEPYQDVQLPLPDPEAYPGEPREYARALMQRKDDIEKEIDALNDVLASYSIRHARAALARLRNDRAEVVRRLASALEGAFSSGGGPLESSTEPLPNGTSNGSSSATNGRSNGASSAAGANGFELPDTWPERPLAKVNTVAGGSPAADAGLQPGDLIYTFAGIQAPTAMAAIGPLVQRSEGLTRGPHWCGHFAAPKDTVPATDVGTSSTVSFQTIVRADHQPKTKNARAWWALAGADVQNDNLQISSLDVTAADLQPLTYCRTRMIIQSLPSAVIRISDEMEGRVSLTDSPQADAQITLHASGLTHAPVLPQRELLAGNPS</sequence>
<keyword evidence="2" id="KW-0175">Coiled coil</keyword>
<feature type="region of interest" description="Disordered" evidence="3">
    <location>
        <begin position="1"/>
        <end position="23"/>
    </location>
</feature>
<dbReference type="InterPro" id="IPR041489">
    <property type="entry name" value="PDZ_6"/>
</dbReference>
<dbReference type="OrthoDB" id="72325at2759"/>
<dbReference type="VEuPathDB" id="FungiDB:A1Q1_02065"/>
<dbReference type="GeneID" id="25985579"/>